<sequence length="61" mass="7383">MKYEIECIPKAIDDLKLLRKYEQQSIFDRINEQLLYEPALETRNRKKLRPNNVAEYELQIG</sequence>
<evidence type="ECO:0000313" key="2">
    <source>
        <dbReference type="Proteomes" id="UP000189681"/>
    </source>
</evidence>
<accession>A0A1V4ATK1</accession>
<dbReference type="InterPro" id="IPR035093">
    <property type="entry name" value="RelE/ParE_toxin_dom_sf"/>
</dbReference>
<reference evidence="1 2" key="1">
    <citation type="journal article" date="2017" name="Water Res.">
        <title>Discovery and metagenomic analysis of an anammox bacterial enrichment related to Candidatus "Brocadia caroliniensis" in a full-scale glycerol-fed nitritation-denitritation separate centrate treatment process.</title>
        <authorList>
            <person name="Park H."/>
            <person name="Brotto A.C."/>
            <person name="van Loosdrecht M.C."/>
            <person name="Chandran K."/>
        </authorList>
    </citation>
    <scope>NUCLEOTIDE SEQUENCE [LARGE SCALE GENOMIC DNA]</scope>
    <source>
        <strain evidence="1">26THWARD</strain>
    </source>
</reference>
<evidence type="ECO:0000313" key="1">
    <source>
        <dbReference type="EMBL" id="OOP56463.1"/>
    </source>
</evidence>
<dbReference type="Proteomes" id="UP000189681">
    <property type="component" value="Unassembled WGS sequence"/>
</dbReference>
<protein>
    <recommendedName>
        <fullName evidence="3">Addiction module toxin RelE</fullName>
    </recommendedName>
</protein>
<gene>
    <name evidence="1" type="ORF">AYP45_08910</name>
</gene>
<evidence type="ECO:0008006" key="3">
    <source>
        <dbReference type="Google" id="ProtNLM"/>
    </source>
</evidence>
<dbReference type="SUPFAM" id="SSF143011">
    <property type="entry name" value="RelE-like"/>
    <property type="match status" value="1"/>
</dbReference>
<dbReference type="AlphaFoldDB" id="A0A1V4ATK1"/>
<proteinExistence type="predicted"/>
<comment type="caution">
    <text evidence="1">The sequence shown here is derived from an EMBL/GenBank/DDBJ whole genome shotgun (WGS) entry which is preliminary data.</text>
</comment>
<name>A0A1V4ATK1_9BACT</name>
<dbReference type="EMBL" id="AYTS01000079">
    <property type="protein sequence ID" value="OOP56463.1"/>
    <property type="molecule type" value="Genomic_DNA"/>
</dbReference>
<organism evidence="1 2">
    <name type="scientific">Candidatus Brocadia carolinensis</name>
    <dbReference type="NCBI Taxonomy" id="1004156"/>
    <lineage>
        <taxon>Bacteria</taxon>
        <taxon>Pseudomonadati</taxon>
        <taxon>Planctomycetota</taxon>
        <taxon>Candidatus Brocadiia</taxon>
        <taxon>Candidatus Brocadiales</taxon>
        <taxon>Candidatus Brocadiaceae</taxon>
        <taxon>Candidatus Brocadia</taxon>
    </lineage>
</organism>